<gene>
    <name evidence="2" type="ORF">BOKJ2_LOCUS5923</name>
</gene>
<evidence type="ECO:0000256" key="1">
    <source>
        <dbReference type="SAM" id="MobiDB-lite"/>
    </source>
</evidence>
<evidence type="ECO:0000313" key="3">
    <source>
        <dbReference type="Proteomes" id="UP000614601"/>
    </source>
</evidence>
<dbReference type="EMBL" id="CAJFDH010000003">
    <property type="protein sequence ID" value="CAD5215098.1"/>
    <property type="molecule type" value="Genomic_DNA"/>
</dbReference>
<accession>A0A811KIC5</accession>
<reference evidence="2" key="1">
    <citation type="submission" date="2020-09" db="EMBL/GenBank/DDBJ databases">
        <authorList>
            <person name="Kikuchi T."/>
        </authorList>
    </citation>
    <scope>NUCLEOTIDE SEQUENCE</scope>
    <source>
        <strain evidence="2">SH1</strain>
    </source>
</reference>
<sequence length="362" mass="40610">MLKINEDGSCQRIGIDGAALPGTKNIDEFGPNGMKEALASIKKEQEPHEVNAVRGKFSKVTLDTLDSSDEDDPEPSFHTAPVSQSEINESEQEKGVKELKEDQKDTMTWKIPVMFIFINQTGRFVPKIEVSVEPNSSIEKVVKTALKAIQVETKDISDLQVQEQAHGVTKEVHTMNDTANPQGAYCITFQHKFQVNEPIVVNFAYTSPDGGIQKHTVQYENESVDSPAALVFKKYSQLKLTDLNSIKATKDGKEISVEQLLSQPGEYNISFGSKVPEDKSKVLYHFRVLSRASFDTRCYTVESPVEPRSFHRFWTEWAPTVGLKPENLHKLAEHTTGPLKDMEFNSKLTPFSAYMIAYTGEF</sequence>
<name>A0A811KIC5_9BILA</name>
<evidence type="ECO:0000313" key="2">
    <source>
        <dbReference type="EMBL" id="CAD5215098.1"/>
    </source>
</evidence>
<dbReference type="OrthoDB" id="10414982at2759"/>
<feature type="compositionally biased region" description="Basic and acidic residues" evidence="1">
    <location>
        <begin position="91"/>
        <end position="102"/>
    </location>
</feature>
<keyword evidence="3" id="KW-1185">Reference proteome</keyword>
<dbReference type="Proteomes" id="UP000783686">
    <property type="component" value="Unassembled WGS sequence"/>
</dbReference>
<dbReference type="EMBL" id="CAJFCW020000003">
    <property type="protein sequence ID" value="CAG9103580.1"/>
    <property type="molecule type" value="Genomic_DNA"/>
</dbReference>
<dbReference type="AlphaFoldDB" id="A0A811KIC5"/>
<organism evidence="2 3">
    <name type="scientific">Bursaphelenchus okinawaensis</name>
    <dbReference type="NCBI Taxonomy" id="465554"/>
    <lineage>
        <taxon>Eukaryota</taxon>
        <taxon>Metazoa</taxon>
        <taxon>Ecdysozoa</taxon>
        <taxon>Nematoda</taxon>
        <taxon>Chromadorea</taxon>
        <taxon>Rhabditida</taxon>
        <taxon>Tylenchina</taxon>
        <taxon>Tylenchomorpha</taxon>
        <taxon>Aphelenchoidea</taxon>
        <taxon>Aphelenchoididae</taxon>
        <taxon>Bursaphelenchus</taxon>
    </lineage>
</organism>
<comment type="caution">
    <text evidence="2">The sequence shown here is derived from an EMBL/GenBank/DDBJ whole genome shotgun (WGS) entry which is preliminary data.</text>
</comment>
<proteinExistence type="predicted"/>
<dbReference type="Proteomes" id="UP000614601">
    <property type="component" value="Unassembled WGS sequence"/>
</dbReference>
<protein>
    <submittedName>
        <fullName evidence="2">Uncharacterized protein</fullName>
    </submittedName>
</protein>
<feature type="region of interest" description="Disordered" evidence="1">
    <location>
        <begin position="61"/>
        <end position="102"/>
    </location>
</feature>